<dbReference type="EMBL" id="CADEPM010000004">
    <property type="protein sequence ID" value="CAB3404050.1"/>
    <property type="molecule type" value="Genomic_DNA"/>
</dbReference>
<evidence type="ECO:0000313" key="2">
    <source>
        <dbReference type="EMBL" id="CAB3404050.1"/>
    </source>
</evidence>
<proteinExistence type="predicted"/>
<dbReference type="AlphaFoldDB" id="A0A8S1ETL2"/>
<feature type="compositionally biased region" description="Pro residues" evidence="1">
    <location>
        <begin position="71"/>
        <end position="85"/>
    </location>
</feature>
<gene>
    <name evidence="2" type="ORF">CBOVIS_LOCUS6444</name>
</gene>
<feature type="region of interest" description="Disordered" evidence="1">
    <location>
        <begin position="71"/>
        <end position="160"/>
    </location>
</feature>
<organism evidence="2 3">
    <name type="scientific">Caenorhabditis bovis</name>
    <dbReference type="NCBI Taxonomy" id="2654633"/>
    <lineage>
        <taxon>Eukaryota</taxon>
        <taxon>Metazoa</taxon>
        <taxon>Ecdysozoa</taxon>
        <taxon>Nematoda</taxon>
        <taxon>Chromadorea</taxon>
        <taxon>Rhabditida</taxon>
        <taxon>Rhabditina</taxon>
        <taxon>Rhabditomorpha</taxon>
        <taxon>Rhabditoidea</taxon>
        <taxon>Rhabditidae</taxon>
        <taxon>Peloderinae</taxon>
        <taxon>Caenorhabditis</taxon>
    </lineage>
</organism>
<feature type="region of interest" description="Disordered" evidence="1">
    <location>
        <begin position="31"/>
        <end position="53"/>
    </location>
</feature>
<comment type="caution">
    <text evidence="2">The sequence shown here is derived from an EMBL/GenBank/DDBJ whole genome shotgun (WGS) entry which is preliminary data.</text>
</comment>
<sequence length="185" mass="20520">MSAQRQILLGHFIPPQLLATAFKCSPSTQSLTNSRIGESHRSNKKINTPVKRKSTSIKEWRKCMVHFAPSSPAPLSPTSSVPPIPGTDAQNEGILNNKAKPIGEWHNKSANFTYPTAHSTSPSSTTSSSSEQHNVQKCTCFEDDTDGPLPSPPKSLFDRPIEFHPDYVDGYFDDDFVYRPYPESK</sequence>
<feature type="compositionally biased region" description="Polar residues" evidence="1">
    <location>
        <begin position="108"/>
        <end position="118"/>
    </location>
</feature>
<protein>
    <submittedName>
        <fullName evidence="2">Uncharacterized protein</fullName>
    </submittedName>
</protein>
<evidence type="ECO:0000256" key="1">
    <source>
        <dbReference type="SAM" id="MobiDB-lite"/>
    </source>
</evidence>
<dbReference type="Proteomes" id="UP000494206">
    <property type="component" value="Unassembled WGS sequence"/>
</dbReference>
<reference evidence="2 3" key="1">
    <citation type="submission" date="2020-04" db="EMBL/GenBank/DDBJ databases">
        <authorList>
            <person name="Laetsch R D."/>
            <person name="Stevens L."/>
            <person name="Kumar S."/>
            <person name="Blaxter L. M."/>
        </authorList>
    </citation>
    <scope>NUCLEOTIDE SEQUENCE [LARGE SCALE GENOMIC DNA]</scope>
</reference>
<accession>A0A8S1ETL2</accession>
<keyword evidence="3" id="KW-1185">Reference proteome</keyword>
<feature type="compositionally biased region" description="Low complexity" evidence="1">
    <location>
        <begin position="119"/>
        <end position="130"/>
    </location>
</feature>
<evidence type="ECO:0000313" key="3">
    <source>
        <dbReference type="Proteomes" id="UP000494206"/>
    </source>
</evidence>
<name>A0A8S1ETL2_9PELO</name>